<dbReference type="AlphaFoldDB" id="A0A940X364"/>
<accession>A0A940X364</accession>
<evidence type="ECO:0000313" key="2">
    <source>
        <dbReference type="Proteomes" id="UP000673447"/>
    </source>
</evidence>
<gene>
    <name evidence="1" type="ORF">J5837_07530</name>
</gene>
<dbReference type="Proteomes" id="UP000673447">
    <property type="component" value="Unassembled WGS sequence"/>
</dbReference>
<protein>
    <submittedName>
        <fullName evidence="1">DUF3800 domain-containing protein</fullName>
    </submittedName>
</protein>
<dbReference type="InterPro" id="IPR024524">
    <property type="entry name" value="DUF3800"/>
</dbReference>
<dbReference type="RefSeq" id="WP_210536049.1">
    <property type="nucleotide sequence ID" value="NZ_JAGKTC010000001.1"/>
</dbReference>
<sequence>MERLHVFIDEFGDANLDVAKNGVSSTYIVAAVCVRERVLDSAKASAEDIRKKHFQSGEMKSSLIGSNDERRLKLLRDISKLDTFVFGFCARKEDVDKNSGLMFKKSFIKFFASALYKRIDRCAADIHVLIDEHGSESFRNELKSYLGSKFKGDFFSDTRFDFGDSKDHVLLQVADIYAGSLARIYDEKKASPRSGELKSVLGKRISVTLWPSGRSDGNLPVSEFSNEDDESVRRYCVMRAEEYIDRVAGNIHDKDEVARVVFLDALLAHHSVSDPGEFLSTYTLKREIAAQLGETVSDHRFRSIVVAKLRDADVIISSCSKGYRIPSCVADVIEFATFANSIIPPMVSRVARARKGIREATLGRIDMLENSSFCQLNSMAGCID</sequence>
<keyword evidence="2" id="KW-1185">Reference proteome</keyword>
<dbReference type="EMBL" id="JAGKTC010000001">
    <property type="protein sequence ID" value="MBP3984277.1"/>
    <property type="molecule type" value="Genomic_DNA"/>
</dbReference>
<reference evidence="1" key="2">
    <citation type="submission" date="2021-03" db="EMBL/GenBank/DDBJ databases">
        <authorList>
            <person name="Cao W."/>
        </authorList>
    </citation>
    <scope>NUCLEOTIDE SEQUENCE</scope>
    <source>
        <strain evidence="1">110414</strain>
    </source>
</reference>
<comment type="caution">
    <text evidence="1">The sequence shown here is derived from an EMBL/GenBank/DDBJ whole genome shotgun (WGS) entry which is preliminary data.</text>
</comment>
<evidence type="ECO:0000313" key="1">
    <source>
        <dbReference type="EMBL" id="MBP3984277.1"/>
    </source>
</evidence>
<organism evidence="1 2">
    <name type="scientific">Pseudoxanthomonas helianthi</name>
    <dbReference type="NCBI Taxonomy" id="1453541"/>
    <lineage>
        <taxon>Bacteria</taxon>
        <taxon>Pseudomonadati</taxon>
        <taxon>Pseudomonadota</taxon>
        <taxon>Gammaproteobacteria</taxon>
        <taxon>Lysobacterales</taxon>
        <taxon>Lysobacteraceae</taxon>
        <taxon>Pseudoxanthomonas</taxon>
    </lineage>
</organism>
<reference evidence="1" key="1">
    <citation type="journal article" date="2016" name="Int. J. Syst. Evol. Microbiol.">
        <title>Pseudoxanthomonas helianthi sp. nov., isolated from roots of Jerusalem artichoke (Helianthus tuberosus).</title>
        <authorList>
            <person name="Kittiwongwattana C."/>
            <person name="Thawai C."/>
        </authorList>
    </citation>
    <scope>NUCLEOTIDE SEQUENCE</scope>
    <source>
        <strain evidence="1">110414</strain>
    </source>
</reference>
<proteinExistence type="predicted"/>
<dbReference type="Pfam" id="PF12686">
    <property type="entry name" value="DUF3800"/>
    <property type="match status" value="1"/>
</dbReference>
<name>A0A940X364_9GAMM</name>